<proteinExistence type="inferred from homology"/>
<dbReference type="Gene3D" id="3.30.1130.10">
    <property type="match status" value="1"/>
</dbReference>
<organism evidence="9 10">
    <name type="scientific">Paremcibacter congregatus</name>
    <dbReference type="NCBI Taxonomy" id="2043170"/>
    <lineage>
        <taxon>Bacteria</taxon>
        <taxon>Pseudomonadati</taxon>
        <taxon>Pseudomonadota</taxon>
        <taxon>Alphaproteobacteria</taxon>
        <taxon>Emcibacterales</taxon>
        <taxon>Emcibacteraceae</taxon>
        <taxon>Paremcibacter</taxon>
    </lineage>
</organism>
<dbReference type="NCBIfam" id="TIGR00526">
    <property type="entry name" value="folB_dom"/>
    <property type="match status" value="1"/>
</dbReference>
<dbReference type="EC" id="4.1.2.25" evidence="4"/>
<evidence type="ECO:0000259" key="8">
    <source>
        <dbReference type="SMART" id="SM00905"/>
    </source>
</evidence>
<dbReference type="PANTHER" id="PTHR42844:SF1">
    <property type="entry name" value="DIHYDRONEOPTERIN ALDOLASE 1-RELATED"/>
    <property type="match status" value="1"/>
</dbReference>
<sequence length="122" mass="14036">MTAFTVTRQEIILKEFRHPVSIGIHDHERRAPQNILFTVTIGLDQEIPGDDIRHTLDYDFLRREIAALTDGRHFNLQETLAQEILQICFKQNEVTFARVALAKPDVYPDCVSVGYTVEARRA</sequence>
<evidence type="ECO:0000256" key="7">
    <source>
        <dbReference type="ARBA" id="ARBA00032903"/>
    </source>
</evidence>
<comment type="pathway">
    <text evidence="2">Cofactor biosynthesis; tetrahydrofolate biosynthesis; 2-amino-4-hydroxy-6-hydroxymethyl-7,8-dihydropteridine diphosphate from 7,8-dihydroneopterin triphosphate: step 3/4.</text>
</comment>
<dbReference type="SMART" id="SM00905">
    <property type="entry name" value="FolB"/>
    <property type="match status" value="1"/>
</dbReference>
<comment type="catalytic activity">
    <reaction evidence="1">
        <text>7,8-dihydroneopterin = 6-hydroxymethyl-7,8-dihydropterin + glycolaldehyde</text>
        <dbReference type="Rhea" id="RHEA:10540"/>
        <dbReference type="ChEBI" id="CHEBI:17001"/>
        <dbReference type="ChEBI" id="CHEBI:17071"/>
        <dbReference type="ChEBI" id="CHEBI:44841"/>
        <dbReference type="EC" id="4.1.2.25"/>
    </reaction>
</comment>
<dbReference type="EMBL" id="PDEM01000025">
    <property type="protein sequence ID" value="PHZ84106.1"/>
    <property type="molecule type" value="Genomic_DNA"/>
</dbReference>
<name>A0A2G4YRM2_9PROT</name>
<reference evidence="9 10" key="1">
    <citation type="submission" date="2017-10" db="EMBL/GenBank/DDBJ databases">
        <title>Frigbacter circumglobatus gen. nov. sp. nov., isolated from sediment cultured in situ.</title>
        <authorList>
            <person name="Zhao Z."/>
        </authorList>
    </citation>
    <scope>NUCLEOTIDE SEQUENCE [LARGE SCALE GENOMIC DNA]</scope>
    <source>
        <strain evidence="9 10">ZYL</strain>
    </source>
</reference>
<dbReference type="InParanoid" id="A0A2G4YRM2"/>
<dbReference type="GO" id="GO:0046656">
    <property type="term" value="P:folic acid biosynthetic process"/>
    <property type="evidence" value="ECO:0007669"/>
    <property type="project" value="UniProtKB-KW"/>
</dbReference>
<dbReference type="InterPro" id="IPR043133">
    <property type="entry name" value="GTP-CH-I_C/QueF"/>
</dbReference>
<dbReference type="InterPro" id="IPR006156">
    <property type="entry name" value="Dihydroneopterin_aldolase"/>
</dbReference>
<evidence type="ECO:0000256" key="6">
    <source>
        <dbReference type="ARBA" id="ARBA00023239"/>
    </source>
</evidence>
<evidence type="ECO:0000313" key="9">
    <source>
        <dbReference type="EMBL" id="PHZ84106.1"/>
    </source>
</evidence>
<comment type="caution">
    <text evidence="9">The sequence shown here is derived from an EMBL/GenBank/DDBJ whole genome shotgun (WGS) entry which is preliminary data.</text>
</comment>
<comment type="similarity">
    <text evidence="3">Belongs to the DHNA family.</text>
</comment>
<evidence type="ECO:0000256" key="3">
    <source>
        <dbReference type="ARBA" id="ARBA00005708"/>
    </source>
</evidence>
<protein>
    <recommendedName>
        <fullName evidence="4">dihydroneopterin aldolase</fullName>
        <ecNumber evidence="4">4.1.2.25</ecNumber>
    </recommendedName>
    <alternativeName>
        <fullName evidence="7">7,8-dihydroneopterin aldolase</fullName>
    </alternativeName>
</protein>
<dbReference type="SUPFAM" id="SSF55620">
    <property type="entry name" value="Tetrahydrobiopterin biosynthesis enzymes-like"/>
    <property type="match status" value="1"/>
</dbReference>
<dbReference type="OrthoDB" id="7594733at2"/>
<gene>
    <name evidence="9" type="ORF">CRD36_12960</name>
</gene>
<keyword evidence="6" id="KW-0456">Lyase</keyword>
<evidence type="ECO:0000256" key="2">
    <source>
        <dbReference type="ARBA" id="ARBA00005013"/>
    </source>
</evidence>
<dbReference type="GO" id="GO:0005737">
    <property type="term" value="C:cytoplasm"/>
    <property type="evidence" value="ECO:0007669"/>
    <property type="project" value="TreeGrafter"/>
</dbReference>
<keyword evidence="10" id="KW-1185">Reference proteome</keyword>
<dbReference type="InterPro" id="IPR006157">
    <property type="entry name" value="FolB_dom"/>
</dbReference>
<dbReference type="Pfam" id="PF02152">
    <property type="entry name" value="FolB"/>
    <property type="match status" value="1"/>
</dbReference>
<accession>A0A2G4YRM2</accession>
<dbReference type="PANTHER" id="PTHR42844">
    <property type="entry name" value="DIHYDRONEOPTERIN ALDOLASE 1-RELATED"/>
    <property type="match status" value="1"/>
</dbReference>
<dbReference type="AlphaFoldDB" id="A0A2G4YRM2"/>
<evidence type="ECO:0000256" key="5">
    <source>
        <dbReference type="ARBA" id="ARBA00022909"/>
    </source>
</evidence>
<dbReference type="GO" id="GO:0004150">
    <property type="term" value="F:dihydroneopterin aldolase activity"/>
    <property type="evidence" value="ECO:0007669"/>
    <property type="project" value="UniProtKB-EC"/>
</dbReference>
<keyword evidence="5" id="KW-0289">Folate biosynthesis</keyword>
<evidence type="ECO:0000256" key="4">
    <source>
        <dbReference type="ARBA" id="ARBA00013043"/>
    </source>
</evidence>
<dbReference type="Proteomes" id="UP000229730">
    <property type="component" value="Unassembled WGS sequence"/>
</dbReference>
<dbReference type="RefSeq" id="WP_099473940.1">
    <property type="nucleotide sequence ID" value="NZ_CP041025.1"/>
</dbReference>
<evidence type="ECO:0000256" key="1">
    <source>
        <dbReference type="ARBA" id="ARBA00001353"/>
    </source>
</evidence>
<feature type="domain" description="Dihydroneopterin aldolase/epimerase" evidence="8">
    <location>
        <begin position="11"/>
        <end position="119"/>
    </location>
</feature>
<evidence type="ECO:0000313" key="10">
    <source>
        <dbReference type="Proteomes" id="UP000229730"/>
    </source>
</evidence>